<name>A0AAE1DBG9_9GAST</name>
<feature type="signal peptide" evidence="1">
    <location>
        <begin position="1"/>
        <end position="26"/>
    </location>
</feature>
<sequence>MTTMVRLGNLLIMVLFSAPFLVPLESHQSEGGISRNDRSHFIGRIPIDPELPGHLQRRLLGEVRQLQTGGGYHHSSSLARKKRRVWPRRFITCPFKVEWTTKHTGEGYSRNYTLYHEAGYTHEFYEVSCDMERLAINNTGTNCPKCCLGMRNDFFKTECVSLTSWHPVKAFGSVPNSYVWTYILVKSTCFCRADPRVYRGK</sequence>
<dbReference type="EMBL" id="JAWDGP010004573">
    <property type="protein sequence ID" value="KAK3763333.1"/>
    <property type="molecule type" value="Genomic_DNA"/>
</dbReference>
<keyword evidence="3" id="KW-1185">Reference proteome</keyword>
<protein>
    <recommendedName>
        <fullName evidence="4">Spaetzle domain-containing protein</fullName>
    </recommendedName>
</protein>
<organism evidence="2 3">
    <name type="scientific">Elysia crispata</name>
    <name type="common">lettuce slug</name>
    <dbReference type="NCBI Taxonomy" id="231223"/>
    <lineage>
        <taxon>Eukaryota</taxon>
        <taxon>Metazoa</taxon>
        <taxon>Spiralia</taxon>
        <taxon>Lophotrochozoa</taxon>
        <taxon>Mollusca</taxon>
        <taxon>Gastropoda</taxon>
        <taxon>Heterobranchia</taxon>
        <taxon>Euthyneura</taxon>
        <taxon>Panpulmonata</taxon>
        <taxon>Sacoglossa</taxon>
        <taxon>Placobranchoidea</taxon>
        <taxon>Plakobranchidae</taxon>
        <taxon>Elysia</taxon>
    </lineage>
</organism>
<accession>A0AAE1DBG9</accession>
<evidence type="ECO:0008006" key="4">
    <source>
        <dbReference type="Google" id="ProtNLM"/>
    </source>
</evidence>
<dbReference type="Proteomes" id="UP001283361">
    <property type="component" value="Unassembled WGS sequence"/>
</dbReference>
<dbReference type="AlphaFoldDB" id="A0AAE1DBG9"/>
<dbReference type="Gene3D" id="2.10.90.10">
    <property type="entry name" value="Cystine-knot cytokines"/>
    <property type="match status" value="1"/>
</dbReference>
<dbReference type="InterPro" id="IPR029034">
    <property type="entry name" value="Cystine-knot_cytokine"/>
</dbReference>
<dbReference type="SUPFAM" id="SSF57501">
    <property type="entry name" value="Cystine-knot cytokines"/>
    <property type="match status" value="1"/>
</dbReference>
<proteinExistence type="predicted"/>
<reference evidence="2" key="1">
    <citation type="journal article" date="2023" name="G3 (Bethesda)">
        <title>A reference genome for the long-term kleptoplast-retaining sea slug Elysia crispata morphotype clarki.</title>
        <authorList>
            <person name="Eastman K.E."/>
            <person name="Pendleton A.L."/>
            <person name="Shaikh M.A."/>
            <person name="Suttiyut T."/>
            <person name="Ogas R."/>
            <person name="Tomko P."/>
            <person name="Gavelis G."/>
            <person name="Widhalm J.R."/>
            <person name="Wisecaver J.H."/>
        </authorList>
    </citation>
    <scope>NUCLEOTIDE SEQUENCE</scope>
    <source>
        <strain evidence="2">ECLA1</strain>
    </source>
</reference>
<dbReference type="PROSITE" id="PS50270">
    <property type="entry name" value="NGF_2"/>
    <property type="match status" value="1"/>
</dbReference>
<evidence type="ECO:0000313" key="2">
    <source>
        <dbReference type="EMBL" id="KAK3763333.1"/>
    </source>
</evidence>
<feature type="chain" id="PRO_5042001170" description="Spaetzle domain-containing protein" evidence="1">
    <location>
        <begin position="27"/>
        <end position="201"/>
    </location>
</feature>
<gene>
    <name evidence="2" type="ORF">RRG08_021154</name>
</gene>
<comment type="caution">
    <text evidence="2">The sequence shown here is derived from an EMBL/GenBank/DDBJ whole genome shotgun (WGS) entry which is preliminary data.</text>
</comment>
<keyword evidence="1" id="KW-0732">Signal</keyword>
<evidence type="ECO:0000313" key="3">
    <source>
        <dbReference type="Proteomes" id="UP001283361"/>
    </source>
</evidence>
<evidence type="ECO:0000256" key="1">
    <source>
        <dbReference type="SAM" id="SignalP"/>
    </source>
</evidence>